<sequence length="284" mass="32446">MQEFFSVSLILTQHLGRNLGSAPGVTLSKVAKYKRGLLFEQNHHVILADLGGTIGIDLDYITPRNPAITAMNYMDYGFGVLNHKDMDNISRLRRSLSFSKFPWMSCNITHPATKEPFFGEPYEIYRTNGMKLAILGGYAGTYDPSRSNGEQDLHISNLSSSIKRWLRYIYDTENPDYVIVCLADADDTISRVIHDMEGVGLLITGSCGAASYEENHHDSYSAEDERHIPRYHHHHTGKVMHVELNFKTRTTTYEYLSHSVSRIDREVSQLQEDHRLLDLVHYHL</sequence>
<organism evidence="1 2">
    <name type="scientific">Salinicoccus jeotgali</name>
    <dbReference type="NCBI Taxonomy" id="381634"/>
    <lineage>
        <taxon>Bacteria</taxon>
        <taxon>Bacillati</taxon>
        <taxon>Bacillota</taxon>
        <taxon>Bacilli</taxon>
        <taxon>Bacillales</taxon>
        <taxon>Staphylococcaceae</taxon>
        <taxon>Salinicoccus</taxon>
    </lineage>
</organism>
<dbReference type="InterPro" id="IPR029052">
    <property type="entry name" value="Metallo-depent_PP-like"/>
</dbReference>
<gene>
    <name evidence="1" type="ORF">GCM10022378_17250</name>
</gene>
<keyword evidence="2" id="KW-1185">Reference proteome</keyword>
<protein>
    <submittedName>
        <fullName evidence="1">Uncharacterized protein</fullName>
    </submittedName>
</protein>
<evidence type="ECO:0000313" key="1">
    <source>
        <dbReference type="EMBL" id="GAA3729192.1"/>
    </source>
</evidence>
<dbReference type="RefSeq" id="WP_344703485.1">
    <property type="nucleotide sequence ID" value="NZ_BAABCK010000061.1"/>
</dbReference>
<dbReference type="Gene3D" id="3.60.21.10">
    <property type="match status" value="1"/>
</dbReference>
<evidence type="ECO:0000313" key="2">
    <source>
        <dbReference type="Proteomes" id="UP001500920"/>
    </source>
</evidence>
<proteinExistence type="predicted"/>
<comment type="caution">
    <text evidence="1">The sequence shown here is derived from an EMBL/GenBank/DDBJ whole genome shotgun (WGS) entry which is preliminary data.</text>
</comment>
<dbReference type="EMBL" id="BAABCK010000061">
    <property type="protein sequence ID" value="GAA3729192.1"/>
    <property type="molecule type" value="Genomic_DNA"/>
</dbReference>
<name>A0ABP7F2U0_9STAP</name>
<accession>A0ABP7F2U0</accession>
<reference evidence="2" key="1">
    <citation type="journal article" date="2019" name="Int. J. Syst. Evol. Microbiol.">
        <title>The Global Catalogue of Microorganisms (GCM) 10K type strain sequencing project: providing services to taxonomists for standard genome sequencing and annotation.</title>
        <authorList>
            <consortium name="The Broad Institute Genomics Platform"/>
            <consortium name="The Broad Institute Genome Sequencing Center for Infectious Disease"/>
            <person name="Wu L."/>
            <person name="Ma J."/>
        </authorList>
    </citation>
    <scope>NUCLEOTIDE SEQUENCE [LARGE SCALE GENOMIC DNA]</scope>
    <source>
        <strain evidence="2">JCM 16981</strain>
    </source>
</reference>
<dbReference type="SUPFAM" id="SSF56300">
    <property type="entry name" value="Metallo-dependent phosphatases"/>
    <property type="match status" value="1"/>
</dbReference>
<dbReference type="Proteomes" id="UP001500920">
    <property type="component" value="Unassembled WGS sequence"/>
</dbReference>